<dbReference type="EMBL" id="PGGO01000005">
    <property type="protein sequence ID" value="PSH69337.1"/>
    <property type="molecule type" value="Genomic_DNA"/>
</dbReference>
<evidence type="ECO:0000256" key="1">
    <source>
        <dbReference type="SAM" id="Phobius"/>
    </source>
</evidence>
<feature type="transmembrane region" description="Helical" evidence="1">
    <location>
        <begin position="7"/>
        <end position="29"/>
    </location>
</feature>
<organism evidence="3 4">
    <name type="scientific">Phyllobacterium brassicacearum</name>
    <dbReference type="NCBI Taxonomy" id="314235"/>
    <lineage>
        <taxon>Bacteria</taxon>
        <taxon>Pseudomonadati</taxon>
        <taxon>Pseudomonadota</taxon>
        <taxon>Alphaproteobacteria</taxon>
        <taxon>Hyphomicrobiales</taxon>
        <taxon>Phyllobacteriaceae</taxon>
        <taxon>Phyllobacterium</taxon>
    </lineage>
</organism>
<feature type="transmembrane region" description="Helical" evidence="1">
    <location>
        <begin position="100"/>
        <end position="120"/>
    </location>
</feature>
<feature type="transmembrane region" description="Helical" evidence="1">
    <location>
        <begin position="68"/>
        <end position="88"/>
    </location>
</feature>
<dbReference type="Proteomes" id="UP000241444">
    <property type="component" value="Unassembled WGS sequence"/>
</dbReference>
<protein>
    <recommendedName>
        <fullName evidence="2">ComEC/Rec2-related protein domain-containing protein</fullName>
    </recommendedName>
</protein>
<dbReference type="RefSeq" id="WP_106710598.1">
    <property type="nucleotide sequence ID" value="NZ_PGGO01000005.1"/>
</dbReference>
<accession>A0A2P7BS88</accession>
<evidence type="ECO:0000313" key="4">
    <source>
        <dbReference type="Proteomes" id="UP000241444"/>
    </source>
</evidence>
<comment type="caution">
    <text evidence="3">The sequence shown here is derived from an EMBL/GenBank/DDBJ whole genome shotgun (WGS) entry which is preliminary data.</text>
</comment>
<keyword evidence="1" id="KW-0812">Transmembrane</keyword>
<dbReference type="Pfam" id="PF03772">
    <property type="entry name" value="Competence"/>
    <property type="match status" value="1"/>
</dbReference>
<gene>
    <name evidence="3" type="ORF">CU102_08070</name>
</gene>
<feature type="domain" description="ComEC/Rec2-related protein" evidence="2">
    <location>
        <begin position="7"/>
        <end position="117"/>
    </location>
</feature>
<feature type="transmembrane region" description="Helical" evidence="1">
    <location>
        <begin position="41"/>
        <end position="61"/>
    </location>
</feature>
<keyword evidence="1" id="KW-0472">Membrane</keyword>
<evidence type="ECO:0000259" key="2">
    <source>
        <dbReference type="Pfam" id="PF03772"/>
    </source>
</evidence>
<dbReference type="InterPro" id="IPR004477">
    <property type="entry name" value="ComEC_N"/>
</dbReference>
<reference evidence="4" key="1">
    <citation type="submission" date="2017-11" db="EMBL/GenBank/DDBJ databases">
        <authorList>
            <person name="Kuznetsova I."/>
            <person name="Sazanova A."/>
            <person name="Chirak E."/>
            <person name="Safronova V."/>
            <person name="Willems A."/>
        </authorList>
    </citation>
    <scope>NUCLEOTIDE SEQUENCE [LARGE SCALE GENOMIC DNA]</scope>
    <source>
        <strain evidence="4">STM 196</strain>
    </source>
</reference>
<keyword evidence="1" id="KW-1133">Transmembrane helix</keyword>
<dbReference type="AlphaFoldDB" id="A0A2P7BS88"/>
<evidence type="ECO:0000313" key="3">
    <source>
        <dbReference type="EMBL" id="PSH69337.1"/>
    </source>
</evidence>
<keyword evidence="4" id="KW-1185">Reference proteome</keyword>
<dbReference type="OrthoDB" id="9790149at2"/>
<name>A0A2P7BS88_9HYPH</name>
<sequence>MKAARHIGAIAMTSLVAGSVSSIFAAYHFNNTAPFGLIGNALALPVISTLVMPFAVLGLLAMPFDLDWLPFAVMGYGIKAVIAVAHMVASHSPSGNLGLMPQGTLICMSIGLVLSFAFSTRLRLCGIPLMLGAAIWMMRAQEPDIGQACRTSN</sequence>
<proteinExistence type="predicted"/>